<dbReference type="Gene3D" id="1.10.1070.11">
    <property type="entry name" value="Phosphatidylinositol 3-/4-kinase, catalytic domain"/>
    <property type="match status" value="1"/>
</dbReference>
<dbReference type="GO" id="GO:0004674">
    <property type="term" value="F:protein serine/threonine kinase activity"/>
    <property type="evidence" value="ECO:0007669"/>
    <property type="project" value="TreeGrafter"/>
</dbReference>
<dbReference type="InterPro" id="IPR036940">
    <property type="entry name" value="PI3/4_kinase_cat_sf"/>
</dbReference>
<dbReference type="PROSITE" id="PS50290">
    <property type="entry name" value="PI3_4_KINASE_3"/>
    <property type="match status" value="1"/>
</dbReference>
<dbReference type="InterPro" id="IPR000403">
    <property type="entry name" value="PI3/4_kinase_cat_dom"/>
</dbReference>
<dbReference type="InterPro" id="IPR050517">
    <property type="entry name" value="DDR_Repair_Kinase"/>
</dbReference>
<organism evidence="3 4">
    <name type="scientific">Smittium angustum</name>
    <dbReference type="NCBI Taxonomy" id="133377"/>
    <lineage>
        <taxon>Eukaryota</taxon>
        <taxon>Fungi</taxon>
        <taxon>Fungi incertae sedis</taxon>
        <taxon>Zoopagomycota</taxon>
        <taxon>Kickxellomycotina</taxon>
        <taxon>Harpellomycetes</taxon>
        <taxon>Harpellales</taxon>
        <taxon>Legeriomycetaceae</taxon>
        <taxon>Smittium</taxon>
    </lineage>
</organism>
<comment type="caution">
    <text evidence="3">The sequence shown here is derived from an EMBL/GenBank/DDBJ whole genome shotgun (WGS) entry which is preliminary data.</text>
</comment>
<reference evidence="3 4" key="1">
    <citation type="journal article" date="2018" name="MBio">
        <title>Comparative Genomics Reveals the Core Gene Toolbox for the Fungus-Insect Symbiosis.</title>
        <authorList>
            <person name="Wang Y."/>
            <person name="Stata M."/>
            <person name="Wang W."/>
            <person name="Stajich J.E."/>
            <person name="White M.M."/>
            <person name="Moncalvo J.M."/>
        </authorList>
    </citation>
    <scope>NUCLEOTIDE SEQUENCE [LARGE SCALE GENOMIC DNA]</scope>
    <source>
        <strain evidence="3 4">AUS-126-30</strain>
    </source>
</reference>
<dbReference type="Pfam" id="PF00454">
    <property type="entry name" value="PI3_PI4_kinase"/>
    <property type="match status" value="1"/>
</dbReference>
<keyword evidence="4" id="KW-1185">Reference proteome</keyword>
<evidence type="ECO:0000313" key="3">
    <source>
        <dbReference type="EMBL" id="PVZ97992.1"/>
    </source>
</evidence>
<evidence type="ECO:0000313" key="4">
    <source>
        <dbReference type="Proteomes" id="UP000245591"/>
    </source>
</evidence>
<feature type="region of interest" description="Disordered" evidence="1">
    <location>
        <begin position="1"/>
        <end position="31"/>
    </location>
</feature>
<name>A0A2U1IZ40_SMIAN</name>
<proteinExistence type="predicted"/>
<dbReference type="GO" id="GO:0031931">
    <property type="term" value="C:TORC1 complex"/>
    <property type="evidence" value="ECO:0007669"/>
    <property type="project" value="TreeGrafter"/>
</dbReference>
<dbReference type="EMBL" id="MBFU01000603">
    <property type="protein sequence ID" value="PVZ97992.1"/>
    <property type="molecule type" value="Genomic_DNA"/>
</dbReference>
<dbReference type="SUPFAM" id="SSF56112">
    <property type="entry name" value="Protein kinase-like (PK-like)"/>
    <property type="match status" value="1"/>
</dbReference>
<feature type="compositionally biased region" description="Polar residues" evidence="1">
    <location>
        <begin position="1"/>
        <end position="14"/>
    </location>
</feature>
<accession>A0A2U1IZ40</accession>
<evidence type="ECO:0000256" key="1">
    <source>
        <dbReference type="SAM" id="MobiDB-lite"/>
    </source>
</evidence>
<dbReference type="InterPro" id="IPR011009">
    <property type="entry name" value="Kinase-like_dom_sf"/>
</dbReference>
<protein>
    <recommendedName>
        <fullName evidence="2">PI3K/PI4K catalytic domain-containing protein</fullName>
    </recommendedName>
</protein>
<dbReference type="GO" id="GO:0016242">
    <property type="term" value="P:negative regulation of macroautophagy"/>
    <property type="evidence" value="ECO:0007669"/>
    <property type="project" value="TreeGrafter"/>
</dbReference>
<dbReference type="GO" id="GO:0031932">
    <property type="term" value="C:TORC2 complex"/>
    <property type="evidence" value="ECO:0007669"/>
    <property type="project" value="TreeGrafter"/>
</dbReference>
<dbReference type="GO" id="GO:0005737">
    <property type="term" value="C:cytoplasm"/>
    <property type="evidence" value="ECO:0007669"/>
    <property type="project" value="TreeGrafter"/>
</dbReference>
<dbReference type="Gene3D" id="3.30.1010.10">
    <property type="entry name" value="Phosphatidylinositol 3-kinase Catalytic Subunit, Chain A, domain 4"/>
    <property type="match status" value="1"/>
</dbReference>
<dbReference type="Proteomes" id="UP000245591">
    <property type="component" value="Unassembled WGS sequence"/>
</dbReference>
<dbReference type="PANTHER" id="PTHR11139:SF127">
    <property type="entry name" value="SERINE_THREONINE-PROTEIN KINASE SMG1-RELATED"/>
    <property type="match status" value="1"/>
</dbReference>
<sequence length="2319" mass="267173">MKANTTSKKQTKNAPKNENERRKNKKNSNSQAIYKIQRSQGSIKYELHLLNNAATKGPILPLIKNLKVFIRELQSIDFVYETVLFGTAETKGLPYVLSRSSIDQEELKEIGNTFSVISRKLDSKSFLLIKDLTTILRKTYFDTDWFDPKSTKNKVFIQRLLSLIEKLLLEISQLKNPCQEQISNLLPVYNYIIGTLYEMFYGFQICPITSVLVSLLQVLYKDFILKLEISIPGVQAIKNYYINSTENILNSIIQPFIANKYQPNQQEEIINILESFQDSWYLYEKLGLSWLGDLLSEFQKLSLNENAIVLNQSTQNQLTLYIKVVIIIFKGLSHPNFFKKNLDNLSTNSGKHSYLGIKSDITLPRGVDAAALMQGKKISVINMAIQFVRYAVDLGNHFNNDLWLDFELSLMDSISNLEWEVSPYKLSIALEQFWHSRLFSTNLYKDRYSDKVSKMVYNFLVPNIQKPNFFSDPALINNIFNLFLNSKTQKYFFPGILEEAGSKRLLKLLQIASSILLKTNNYKENFERIINNFFEGYNFTPIENDSIKIKSDLLDEKTKTILSNGPEYIEYCHLRQILLLNFINSHCFFPLEKFYEVSFGTVYEILHSFDSSILWYSGLWVSVPLSIDTAIVSNQSKIIPNSEIFIRNLIYLISKKLQLMPLDSLKSWLSLLITFLEKSTLYNGKNEIYTKIIHSWANLGLLINSEEIKVMIFTLLQTAPKKQLFCSCVLYFIRTQLCDNSSILRQLASKFLTENYNTLISQNGNPNDFCTFNNYSLELKSPSENFNCSQIASLDPFQTKNIDDKTNIYFIYYQNLKQTSNQKLRNVQLNHLSEIDFCIKNNISTFSENHNNNFSSVFIYMFLRYMINGLESLIQIPVFASTESIDINFEKLLLFFGVLSSKSKANNFNNGIIDNIGSNNLIDSQINLSEKAAELVILQQSDKKRFNCNLLSLRDNNSINEFDFVQLMNILIQSFLEKKSPKLVPLLVFLEKLIYGLPKAIVFQEWYLDKKYLLSRGYFLVGEYEKSYYFGCEFLDHLYDLMEKTRNISSLITDMVYTIETLVSLKHISTLFSNDDNPGIISTIDISCFVDSFIKKANDINIAVDFSPLEELKSYLKILELIPNISTPEEIKTLSLIKNKKIRNIALAEAKKLHLRVSESLNGFIKASSNNSCLELLDANTSSDFNEFFVSSNLIFDSQESNFEESFSKLGIFQDFEALKREETPLDFSLIFNETPGIVNTITKDNMNTASELLVNILASPKSTEPILREYFMNPFCSIIENITDLSKTKIDRFDIFKRKYHKGGLIGIVPEILPKENDARKYFVFEQFSKPLLSLMGNQKIDNYNKKLELTRDVIFSDLEMNYSLSSFIKIFTKLPDFDYFHVLAVTEYIASECSLFSSGDSTPLFLSKSNYNTNLSIVQASDIQIYENQLLTGNKEHLREISLSLINSAIKNGNINKGATLNLEKIRNSLLLSEISLDVKADSSYSKICFQTAYSNILFADCLVDRKFVLKTHIDVVSKYSNREINQTFPTRFLALISSDEIHIKDFYGNWIGWLYPHIFQVVCGLVSHEENIEENCYHVLNYFLSNKRIENFLLDVIGRFLEGKNNSRMLKLISKMVKSDINLYTSAVTFYHETKNLFQLINEKYFYAISTFKNSLNTLVQDRSISESSVMVAVLPLKKLFTKNPTSKFEAKFNRKFLSEIKSATSYTIKAILDGQGLYDVWANENSLGRLHLHILNFSNNTLNLEELGSKMVTGSLGRIPICLQNKSTTRDLISEELGPNYIINVDPECRLLMQTKTKPKLMTLNIENQGTVQKVEFILKQSEDLNSDLKIQKMWTLLNEYLSSSQIQCYGVIPIGYDGGFIQVVGNQESVYSIYKSYFLSGKFKLDEFKNMDVKALTNPARFYKLLSDPNASKIENYYKLSSLIPANLLNNYIYATSDNTYNFLLSIKEFVKSLGIASIAGYLIGLGDRHLDNILLNRATGRIMHVDLNMNFDRGLLLTYPETIPFRLSNSFQYIVGTPKSAMKFSGISNSVLFLESMVKTLLASRRCKEQLVLGIMNSFQLDPPIEWHLYNTNMEKSLLPLSNENENHTLNLNFSFKNEKNFFGSDILGKNYSNIHQSQPISSFNYNSDKNYHVSKREKQLYKKCKKLILNNDQTQISKTGFVEVEKKSFIPVVSFSVMMNYTCNLQSKKLESYLYVTDIFYKKNNFFSPKLIAINAKRKLVEKLTANIKLSELSNATFHTEKTTSDQWNKTQKSSNFIKLNKSRIHFHGYDINHFDDDTQLDNVYILALNLWGISCDTDNLSRMYEGWTFWF</sequence>
<dbReference type="GO" id="GO:0038202">
    <property type="term" value="P:TORC1 signaling"/>
    <property type="evidence" value="ECO:0007669"/>
    <property type="project" value="TreeGrafter"/>
</dbReference>
<gene>
    <name evidence="3" type="ORF">BB558_006014</name>
</gene>
<feature type="domain" description="PI3K/PI4K catalytic" evidence="2">
    <location>
        <begin position="1790"/>
        <end position="2121"/>
    </location>
</feature>
<dbReference type="PANTHER" id="PTHR11139">
    <property type="entry name" value="ATAXIA TELANGIECTASIA MUTATED ATM -RELATED"/>
    <property type="match status" value="1"/>
</dbReference>
<dbReference type="SMART" id="SM00146">
    <property type="entry name" value="PI3Kc"/>
    <property type="match status" value="1"/>
</dbReference>
<evidence type="ECO:0000259" key="2">
    <source>
        <dbReference type="PROSITE" id="PS50290"/>
    </source>
</evidence>
<dbReference type="GO" id="GO:0005634">
    <property type="term" value="C:nucleus"/>
    <property type="evidence" value="ECO:0007669"/>
    <property type="project" value="TreeGrafter"/>
</dbReference>